<accession>A0A3R6UUR5</accession>
<dbReference type="EMBL" id="QOCS01000014">
    <property type="protein sequence ID" value="RHW46046.1"/>
    <property type="molecule type" value="Genomic_DNA"/>
</dbReference>
<proteinExistence type="predicted"/>
<evidence type="ECO:0000256" key="1">
    <source>
        <dbReference type="SAM" id="Phobius"/>
    </source>
</evidence>
<feature type="transmembrane region" description="Helical" evidence="1">
    <location>
        <begin position="92"/>
        <end position="110"/>
    </location>
</feature>
<dbReference type="Proteomes" id="UP000284822">
    <property type="component" value="Unassembled WGS sequence"/>
</dbReference>
<comment type="caution">
    <text evidence="2">The sequence shown here is derived from an EMBL/GenBank/DDBJ whole genome shotgun (WGS) entry which is preliminary data.</text>
</comment>
<feature type="transmembrane region" description="Helical" evidence="1">
    <location>
        <begin position="69"/>
        <end position="86"/>
    </location>
</feature>
<protein>
    <submittedName>
        <fullName evidence="2">Uncharacterized protein</fullName>
    </submittedName>
</protein>
<keyword evidence="1" id="KW-0812">Transmembrane</keyword>
<name>A0A3R6UUR5_9LACO</name>
<feature type="transmembrane region" description="Helical" evidence="1">
    <location>
        <begin position="40"/>
        <end position="57"/>
    </location>
</feature>
<dbReference type="RefSeq" id="WP_118910896.1">
    <property type="nucleotide sequence ID" value="NZ_QOCS01000014.1"/>
</dbReference>
<evidence type="ECO:0000313" key="2">
    <source>
        <dbReference type="EMBL" id="RHW46046.1"/>
    </source>
</evidence>
<feature type="transmembrane region" description="Helical" evidence="1">
    <location>
        <begin position="12"/>
        <end position="34"/>
    </location>
</feature>
<reference evidence="2 3" key="1">
    <citation type="submission" date="2018-07" db="EMBL/GenBank/DDBJ databases">
        <title>Genome sequences of six Lactobacillus spp. isolated from bumble bee guts.</title>
        <authorList>
            <person name="Motta E.V.S."/>
            <person name="Moran N.A."/>
        </authorList>
    </citation>
    <scope>NUCLEOTIDE SEQUENCE [LARGE SCALE GENOMIC DNA]</scope>
    <source>
        <strain evidence="2 3">LV-8.1</strain>
    </source>
</reference>
<evidence type="ECO:0000313" key="3">
    <source>
        <dbReference type="Proteomes" id="UP000284822"/>
    </source>
</evidence>
<organism evidence="2 3">
    <name type="scientific">Bombilactobacillus bombi</name>
    <dbReference type="NCBI Taxonomy" id="1303590"/>
    <lineage>
        <taxon>Bacteria</taxon>
        <taxon>Bacillati</taxon>
        <taxon>Bacillota</taxon>
        <taxon>Bacilli</taxon>
        <taxon>Lactobacillales</taxon>
        <taxon>Lactobacillaceae</taxon>
        <taxon>Bombilactobacillus</taxon>
    </lineage>
</organism>
<dbReference type="AlphaFoldDB" id="A0A3R6UUR5"/>
<keyword evidence="1" id="KW-1133">Transmembrane helix</keyword>
<keyword evidence="1" id="KW-0472">Membrane</keyword>
<gene>
    <name evidence="2" type="ORF">DS832_06755</name>
</gene>
<sequence length="113" mass="13273">MKIKILKFWHSAYCKIVLLALLIAVTLPLIASSFHLGKSWRIGLIFIIINIIVSIVMGRWIKKSHQPKWTFGIFPGAFLFLVLIHYTLSIYAYLFFFLYILVEYLAFLLTKKY</sequence>